<keyword evidence="3" id="KW-0813">Transport</keyword>
<dbReference type="GO" id="GO:0016887">
    <property type="term" value="F:ATP hydrolysis activity"/>
    <property type="evidence" value="ECO:0007669"/>
    <property type="project" value="InterPro"/>
</dbReference>
<keyword evidence="9 10" id="KW-0472">Membrane</keyword>
<organism evidence="12">
    <name type="scientific">Trepomonas sp. PC1</name>
    <dbReference type="NCBI Taxonomy" id="1076344"/>
    <lineage>
        <taxon>Eukaryota</taxon>
        <taxon>Metamonada</taxon>
        <taxon>Diplomonadida</taxon>
        <taxon>Hexamitidae</taxon>
        <taxon>Hexamitinae</taxon>
        <taxon>Trepomonas</taxon>
    </lineage>
</organism>
<feature type="transmembrane region" description="Helical" evidence="10">
    <location>
        <begin position="439"/>
        <end position="458"/>
    </location>
</feature>
<keyword evidence="5" id="KW-0677">Repeat</keyword>
<feature type="transmembrane region" description="Helical" evidence="10">
    <location>
        <begin position="470"/>
        <end position="491"/>
    </location>
</feature>
<evidence type="ECO:0000256" key="6">
    <source>
        <dbReference type="ARBA" id="ARBA00022741"/>
    </source>
</evidence>
<dbReference type="Gene3D" id="3.40.50.300">
    <property type="entry name" value="P-loop containing nucleotide triphosphate hydrolases"/>
    <property type="match status" value="1"/>
</dbReference>
<evidence type="ECO:0000256" key="5">
    <source>
        <dbReference type="ARBA" id="ARBA00022737"/>
    </source>
</evidence>
<dbReference type="GO" id="GO:0016020">
    <property type="term" value="C:membrane"/>
    <property type="evidence" value="ECO:0007669"/>
    <property type="project" value="UniProtKB-SubCell"/>
</dbReference>
<evidence type="ECO:0000256" key="7">
    <source>
        <dbReference type="ARBA" id="ARBA00022840"/>
    </source>
</evidence>
<proteinExistence type="inferred from homology"/>
<dbReference type="SMART" id="SM00382">
    <property type="entry name" value="AAA"/>
    <property type="match status" value="1"/>
</dbReference>
<evidence type="ECO:0000256" key="8">
    <source>
        <dbReference type="ARBA" id="ARBA00022989"/>
    </source>
</evidence>
<dbReference type="PROSITE" id="PS50893">
    <property type="entry name" value="ABC_TRANSPORTER_2"/>
    <property type="match status" value="1"/>
</dbReference>
<feature type="non-terminal residue" evidence="12">
    <location>
        <position position="1"/>
    </location>
</feature>
<evidence type="ECO:0000256" key="10">
    <source>
        <dbReference type="SAM" id="Phobius"/>
    </source>
</evidence>
<dbReference type="AlphaFoldDB" id="A0A146K454"/>
<keyword evidence="8 10" id="KW-1133">Transmembrane helix</keyword>
<dbReference type="GO" id="GO:0140359">
    <property type="term" value="F:ABC-type transporter activity"/>
    <property type="evidence" value="ECO:0007669"/>
    <property type="project" value="InterPro"/>
</dbReference>
<keyword evidence="4 10" id="KW-0812">Transmembrane</keyword>
<sequence length="1078" mass="121128">TSNQRTLDQNFVMPPMKPRQFVAVTYKNWLLLAQSYCGMVCCVVVALGLVIGLGALHQFYVSNYDPINNNGSAMNPIPMPIESSPSNINHHILFTLMPSVNAKAVKNFGKILENGSDISNSGFLGKSNQQWSKTGSPQLRVEWKIPENTTCPYTKVMIPFATIDDLSCTEENCYKFKTFEDVDQYQNQTTYKLMEMDIAAEHNKNKTNDTQSFTEKMAEKIYEFFSTNKAVEQEMVVTKADVKINETNEFLYQKHQSLYTTAVNFTYLNYPVGGFFGHKVDEAGWAYTISTYTSHQTQMDYDLSNFFKIGGTQHMIWQTFIRNTFEPHSGSEPALVQGNFKQFWELYTDNGADPFTPIFSCLLIPLAFYLVVPMFAYQMSQEKGDGLLSLQQMMGLRYFPRYFADMLYQLIIAVVLYAIIIGGAAIGGIEFITKTFGPIWFFGTLLFILNIPVMSQLLSSFTDSGRASSIISIFIILIEAVLGVVWTSSFYGQDVTVRTVNMWFSAIPGLSPVVIISMINGLIITQNPNNYLTDGTYLSLMKNPDGSMMASTGYEIAGSMLIGYISLAVWSFIAIYIDRITPRRNGIPEHPLFFLQTAYERACVHSRKLFQEITWGSAFWSIGQIIMHPSIMLISQQEIDAFVSLERHKSEQQDGEEEDGISSVDQTSSTTFDYLKGGKDVTSQSINLEKSQSQHSNQQNTKMVQHQFKTQNRMSQKDEDLEAERQLTIQGVTASNGQSPLVRLLNLRKTYPATRYTPAKQAVKGVYYTVGENECLCLLGANGCGKTTQINMLCMLFKPTSGTAYICGKSINDRRSQQFIQSNLGVCPQFDILYPTMNIRQHLRFYAMIKGIDKTIMEEHTEDLLAAVELTKDAAKASKSLSGGMKRRLSISIALCCKPKILIFDEPSSGLDVATRRQLWNVIIKARQGRAVLLTTHAMEEAECLSTRIAIMAEGKIRCIGTTQHLQKKFGSGYQLSVSVDKEKQEKADPIYVGSVYLATKNEQVAHQKVVKEVNPQLVLASCYQGNLTYVVPEFVVVSDLFGRMEAVTKDQQSGICDWGLNQTSLETVFMKVVSQSY</sequence>
<name>A0A146K454_9EUKA</name>
<feature type="transmembrane region" description="Helical" evidence="10">
    <location>
        <begin position="406"/>
        <end position="427"/>
    </location>
</feature>
<dbReference type="PANTHER" id="PTHR19229:SF36">
    <property type="entry name" value="ATP-BINDING CASSETTE SUB-FAMILY A MEMBER 2"/>
    <property type="match status" value="1"/>
</dbReference>
<dbReference type="InterPro" id="IPR003439">
    <property type="entry name" value="ABC_transporter-like_ATP-bd"/>
</dbReference>
<dbReference type="InterPro" id="IPR026082">
    <property type="entry name" value="ABCA"/>
</dbReference>
<reference evidence="12" key="1">
    <citation type="submission" date="2015-07" db="EMBL/GenBank/DDBJ databases">
        <title>Adaptation to a free-living lifestyle via gene acquisitions in the diplomonad Trepomonas sp. PC1.</title>
        <authorList>
            <person name="Xu F."/>
            <person name="Jerlstrom-Hultqvist J."/>
            <person name="Kolisko M."/>
            <person name="Simpson A.G.B."/>
            <person name="Roger A.J."/>
            <person name="Svard S.G."/>
            <person name="Andersson J.O."/>
        </authorList>
    </citation>
    <scope>NUCLEOTIDE SEQUENCE</scope>
    <source>
        <strain evidence="12">PC1</strain>
    </source>
</reference>
<evidence type="ECO:0000259" key="11">
    <source>
        <dbReference type="PROSITE" id="PS50893"/>
    </source>
</evidence>
<dbReference type="CDD" id="cd03263">
    <property type="entry name" value="ABC_subfamily_A"/>
    <property type="match status" value="1"/>
</dbReference>
<comment type="subcellular location">
    <subcellularLocation>
        <location evidence="1">Membrane</location>
        <topology evidence="1">Multi-pass membrane protein</topology>
    </subcellularLocation>
</comment>
<dbReference type="GO" id="GO:0005524">
    <property type="term" value="F:ATP binding"/>
    <property type="evidence" value="ECO:0007669"/>
    <property type="project" value="UniProtKB-KW"/>
</dbReference>
<dbReference type="PANTHER" id="PTHR19229">
    <property type="entry name" value="ATP-BINDING CASSETTE TRANSPORTER SUBFAMILY A ABCA"/>
    <property type="match status" value="1"/>
</dbReference>
<keyword evidence="7" id="KW-0067">ATP-binding</keyword>
<dbReference type="Pfam" id="PF00005">
    <property type="entry name" value="ABC_tran"/>
    <property type="match status" value="1"/>
</dbReference>
<dbReference type="EMBL" id="GDID01004934">
    <property type="protein sequence ID" value="JAP91672.1"/>
    <property type="molecule type" value="Transcribed_RNA"/>
</dbReference>
<feature type="transmembrane region" description="Helical" evidence="10">
    <location>
        <begin position="355"/>
        <end position="377"/>
    </location>
</feature>
<dbReference type="PROSITE" id="PS00211">
    <property type="entry name" value="ABC_TRANSPORTER_1"/>
    <property type="match status" value="1"/>
</dbReference>
<evidence type="ECO:0000256" key="1">
    <source>
        <dbReference type="ARBA" id="ARBA00004141"/>
    </source>
</evidence>
<dbReference type="GO" id="GO:0005319">
    <property type="term" value="F:lipid transporter activity"/>
    <property type="evidence" value="ECO:0007669"/>
    <property type="project" value="TreeGrafter"/>
</dbReference>
<dbReference type="FunFam" id="3.40.50.300:FF:000335">
    <property type="entry name" value="ATP binding cassette subfamily A member 5"/>
    <property type="match status" value="1"/>
</dbReference>
<feature type="transmembrane region" description="Helical" evidence="10">
    <location>
        <begin position="503"/>
        <end position="524"/>
    </location>
</feature>
<feature type="transmembrane region" description="Helical" evidence="10">
    <location>
        <begin position="33"/>
        <end position="56"/>
    </location>
</feature>
<comment type="similarity">
    <text evidence="2">Belongs to the ABC transporter superfamily. ABCA family.</text>
</comment>
<accession>A0A146K454</accession>
<evidence type="ECO:0000256" key="3">
    <source>
        <dbReference type="ARBA" id="ARBA00022448"/>
    </source>
</evidence>
<evidence type="ECO:0000256" key="2">
    <source>
        <dbReference type="ARBA" id="ARBA00008869"/>
    </source>
</evidence>
<protein>
    <submittedName>
        <fullName evidence="12">ABC transporter family protein</fullName>
    </submittedName>
</protein>
<dbReference type="InterPro" id="IPR017871">
    <property type="entry name" value="ABC_transporter-like_CS"/>
</dbReference>
<dbReference type="SUPFAM" id="SSF52540">
    <property type="entry name" value="P-loop containing nucleoside triphosphate hydrolases"/>
    <property type="match status" value="1"/>
</dbReference>
<evidence type="ECO:0000256" key="9">
    <source>
        <dbReference type="ARBA" id="ARBA00023136"/>
    </source>
</evidence>
<evidence type="ECO:0000256" key="4">
    <source>
        <dbReference type="ARBA" id="ARBA00022692"/>
    </source>
</evidence>
<dbReference type="InterPro" id="IPR027417">
    <property type="entry name" value="P-loop_NTPase"/>
</dbReference>
<dbReference type="InterPro" id="IPR003593">
    <property type="entry name" value="AAA+_ATPase"/>
</dbReference>
<keyword evidence="6" id="KW-0547">Nucleotide-binding</keyword>
<evidence type="ECO:0000313" key="12">
    <source>
        <dbReference type="EMBL" id="JAP91672.1"/>
    </source>
</evidence>
<gene>
    <name evidence="12" type="ORF">TPC1_16640</name>
</gene>
<feature type="transmembrane region" description="Helical" evidence="10">
    <location>
        <begin position="556"/>
        <end position="577"/>
    </location>
</feature>
<feature type="domain" description="ABC transporter" evidence="11">
    <location>
        <begin position="742"/>
        <end position="979"/>
    </location>
</feature>